<dbReference type="EMBL" id="CAJNOQ010011320">
    <property type="protein sequence ID" value="CAF1273786.1"/>
    <property type="molecule type" value="Genomic_DNA"/>
</dbReference>
<evidence type="ECO:0000313" key="11">
    <source>
        <dbReference type="EMBL" id="CAF4063782.1"/>
    </source>
</evidence>
<protein>
    <recommendedName>
        <fullName evidence="9">SET domain-containing protein</fullName>
    </recommendedName>
</protein>
<accession>A0A815BR76</accession>
<evidence type="ECO:0000313" key="12">
    <source>
        <dbReference type="Proteomes" id="UP000663829"/>
    </source>
</evidence>
<dbReference type="SUPFAM" id="SSF82199">
    <property type="entry name" value="SET domain"/>
    <property type="match status" value="1"/>
</dbReference>
<organism evidence="10 12">
    <name type="scientific">Didymodactylos carnosus</name>
    <dbReference type="NCBI Taxonomy" id="1234261"/>
    <lineage>
        <taxon>Eukaryota</taxon>
        <taxon>Metazoa</taxon>
        <taxon>Spiralia</taxon>
        <taxon>Gnathifera</taxon>
        <taxon>Rotifera</taxon>
        <taxon>Eurotatoria</taxon>
        <taxon>Bdelloidea</taxon>
        <taxon>Philodinida</taxon>
        <taxon>Philodinidae</taxon>
        <taxon>Didymodactylos</taxon>
    </lineage>
</organism>
<evidence type="ECO:0000256" key="8">
    <source>
        <dbReference type="SAM" id="Phobius"/>
    </source>
</evidence>
<keyword evidence="7" id="KW-0862">Zinc</keyword>
<dbReference type="Proteomes" id="UP000681722">
    <property type="component" value="Unassembled WGS sequence"/>
</dbReference>
<feature type="transmembrane region" description="Helical" evidence="8">
    <location>
        <begin position="101"/>
        <end position="120"/>
    </location>
</feature>
<dbReference type="Proteomes" id="UP000663829">
    <property type="component" value="Unassembled WGS sequence"/>
</dbReference>
<feature type="domain" description="SET" evidence="9">
    <location>
        <begin position="186"/>
        <end position="319"/>
    </location>
</feature>
<dbReference type="EMBL" id="CAJOBC010024630">
    <property type="protein sequence ID" value="CAF4063782.1"/>
    <property type="molecule type" value="Genomic_DNA"/>
</dbReference>
<dbReference type="Gene3D" id="2.170.270.10">
    <property type="entry name" value="SET domain"/>
    <property type="match status" value="1"/>
</dbReference>
<keyword evidence="6" id="KW-0479">Metal-binding</keyword>
<proteinExistence type="predicted"/>
<evidence type="ECO:0000256" key="6">
    <source>
        <dbReference type="ARBA" id="ARBA00022723"/>
    </source>
</evidence>
<evidence type="ECO:0000313" key="10">
    <source>
        <dbReference type="EMBL" id="CAF1273786.1"/>
    </source>
</evidence>
<keyword evidence="5" id="KW-0949">S-adenosyl-L-methionine</keyword>
<keyword evidence="2" id="KW-0158">Chromosome</keyword>
<keyword evidence="3" id="KW-0489">Methyltransferase</keyword>
<evidence type="ECO:0000259" key="9">
    <source>
        <dbReference type="PROSITE" id="PS50280"/>
    </source>
</evidence>
<dbReference type="GO" id="GO:0032259">
    <property type="term" value="P:methylation"/>
    <property type="evidence" value="ECO:0007669"/>
    <property type="project" value="UniProtKB-KW"/>
</dbReference>
<evidence type="ECO:0000256" key="2">
    <source>
        <dbReference type="ARBA" id="ARBA00022454"/>
    </source>
</evidence>
<dbReference type="GO" id="GO:0008168">
    <property type="term" value="F:methyltransferase activity"/>
    <property type="evidence" value="ECO:0007669"/>
    <property type="project" value="UniProtKB-KW"/>
</dbReference>
<evidence type="ECO:0000256" key="4">
    <source>
        <dbReference type="ARBA" id="ARBA00022679"/>
    </source>
</evidence>
<comment type="subcellular location">
    <subcellularLocation>
        <location evidence="1">Chromosome</location>
    </subcellularLocation>
</comment>
<gene>
    <name evidence="10" type="ORF">GPM918_LOCUS27215</name>
    <name evidence="11" type="ORF">SRO942_LOCUS27501</name>
</gene>
<dbReference type="SUPFAM" id="SSF50729">
    <property type="entry name" value="PH domain-like"/>
    <property type="match status" value="1"/>
</dbReference>
<evidence type="ECO:0000256" key="1">
    <source>
        <dbReference type="ARBA" id="ARBA00004286"/>
    </source>
</evidence>
<dbReference type="InterPro" id="IPR011993">
    <property type="entry name" value="PH-like_dom_sf"/>
</dbReference>
<dbReference type="GO" id="GO:0005694">
    <property type="term" value="C:chromosome"/>
    <property type="evidence" value="ECO:0007669"/>
    <property type="project" value="UniProtKB-SubCell"/>
</dbReference>
<reference evidence="10" key="1">
    <citation type="submission" date="2021-02" db="EMBL/GenBank/DDBJ databases">
        <authorList>
            <person name="Nowell W R."/>
        </authorList>
    </citation>
    <scope>NUCLEOTIDE SEQUENCE</scope>
</reference>
<keyword evidence="4" id="KW-0808">Transferase</keyword>
<name>A0A815BR76_9BILA</name>
<comment type="caution">
    <text evidence="10">The sequence shown here is derived from an EMBL/GenBank/DDBJ whole genome shotgun (WGS) entry which is preliminary data.</text>
</comment>
<dbReference type="AlphaFoldDB" id="A0A815BR76"/>
<dbReference type="InterPro" id="IPR018980">
    <property type="entry name" value="FERM_PH-like_C"/>
</dbReference>
<keyword evidence="12" id="KW-1185">Reference proteome</keyword>
<keyword evidence="8" id="KW-0472">Membrane</keyword>
<dbReference type="InterPro" id="IPR050973">
    <property type="entry name" value="H3K9_Histone-Lys_N-MTase"/>
</dbReference>
<dbReference type="Pfam" id="PF09380">
    <property type="entry name" value="FERM_C"/>
    <property type="match status" value="1"/>
</dbReference>
<dbReference type="Gene3D" id="2.30.29.30">
    <property type="entry name" value="Pleckstrin-homology domain (PH domain)/Phosphotyrosine-binding domain (PTB)"/>
    <property type="match status" value="1"/>
</dbReference>
<keyword evidence="8" id="KW-1133">Transmembrane helix</keyword>
<dbReference type="InterPro" id="IPR001214">
    <property type="entry name" value="SET_dom"/>
</dbReference>
<evidence type="ECO:0000256" key="7">
    <source>
        <dbReference type="ARBA" id="ARBA00022833"/>
    </source>
</evidence>
<dbReference type="PROSITE" id="PS50280">
    <property type="entry name" value="SET"/>
    <property type="match status" value="1"/>
</dbReference>
<dbReference type="GO" id="GO:0046872">
    <property type="term" value="F:metal ion binding"/>
    <property type="evidence" value="ECO:0007669"/>
    <property type="project" value="UniProtKB-KW"/>
</dbReference>
<dbReference type="Pfam" id="PF00856">
    <property type="entry name" value="SET"/>
    <property type="match status" value="1"/>
</dbReference>
<dbReference type="PANTHER" id="PTHR46223:SF3">
    <property type="entry name" value="HISTONE-LYSINE N-METHYLTRANSFERASE SET-23"/>
    <property type="match status" value="1"/>
</dbReference>
<feature type="transmembrane region" description="Helical" evidence="8">
    <location>
        <begin position="67"/>
        <end position="89"/>
    </location>
</feature>
<dbReference type="OrthoDB" id="10048845at2759"/>
<keyword evidence="8" id="KW-0812">Transmembrane</keyword>
<evidence type="ECO:0000256" key="3">
    <source>
        <dbReference type="ARBA" id="ARBA00022603"/>
    </source>
</evidence>
<evidence type="ECO:0000256" key="5">
    <source>
        <dbReference type="ARBA" id="ARBA00022691"/>
    </source>
</evidence>
<dbReference type="InterPro" id="IPR046341">
    <property type="entry name" value="SET_dom_sf"/>
</dbReference>
<sequence length="319" mass="37197">MLRADKFNRNRSKIFQYTESNCSKIFDEYPEFDIFLQIELCQNYDMSLKIGKIVVMLSSLYDTYLPYGLYGPPLLPVIIMGITSFFLFYANLINDQWTMQILELTLIIAGFGMIIGQYVVPNFDTYLKNKYLKNSSDDNSNVFTLRNYRFGKYLLKSCVDHHTFFRLTSIPSSSKQIFQLTNKFRNSIDILPNGLLMETNEKTQNTFQRLDKCLRTLHDLPCGTLIYEYIIKLLTSDQGHERAQTMDDKYQTSLDLVKQVRYEINNEDGNEVDGVDEPYVIDGSLYSNLGKYFNHSCDPNIFIQNVFIESHDLHFPNLA</sequence>
<dbReference type="PANTHER" id="PTHR46223">
    <property type="entry name" value="HISTONE-LYSINE N-METHYLTRANSFERASE SUV39H"/>
    <property type="match status" value="1"/>
</dbReference>